<reference evidence="1 2" key="2">
    <citation type="submission" date="2016-08" db="EMBL/GenBank/DDBJ databases">
        <title>Orenia metallireducens sp. nov. strain Z6, a Novel Metal-reducing Firmicute from the Deep Subsurface.</title>
        <authorList>
            <person name="Maxim B.I."/>
            <person name="Kenneth K."/>
            <person name="Flynn T.M."/>
            <person name="Oloughlin E.J."/>
            <person name="Locke R.A."/>
            <person name="Weber J.R."/>
            <person name="Egan S.M."/>
            <person name="Mackie R.I."/>
            <person name="Cann I.K."/>
        </authorList>
    </citation>
    <scope>NUCLEOTIDE SEQUENCE [LARGE SCALE GENOMIC DNA]</scope>
    <source>
        <strain evidence="1 2">Z6</strain>
    </source>
</reference>
<dbReference type="AlphaFoldDB" id="A0A1C0A841"/>
<comment type="caution">
    <text evidence="1">The sequence shown here is derived from an EMBL/GenBank/DDBJ whole genome shotgun (WGS) entry which is preliminary data.</text>
</comment>
<dbReference type="RefSeq" id="WP_068718151.1">
    <property type="nucleotide sequence ID" value="NZ_LWDV01000009.1"/>
</dbReference>
<protein>
    <recommendedName>
        <fullName evidence="3">DUF1657 domain-containing protein</fullName>
    </recommendedName>
</protein>
<dbReference type="Proteomes" id="UP000093514">
    <property type="component" value="Unassembled WGS sequence"/>
</dbReference>
<sequence length="76" mass="8656">MTVGQDLHKALNGLETARVTLEGFAQDTQDKIAQDMYNKHAQQVANVVNELRNRVNYVESQEPQFKTGQNEQNPQQ</sequence>
<name>A0A1C0A841_9FIRM</name>
<evidence type="ECO:0000313" key="2">
    <source>
        <dbReference type="Proteomes" id="UP000093514"/>
    </source>
</evidence>
<accession>A0A1C0A841</accession>
<organism evidence="1 2">
    <name type="scientific">Orenia metallireducens</name>
    <dbReference type="NCBI Taxonomy" id="1413210"/>
    <lineage>
        <taxon>Bacteria</taxon>
        <taxon>Bacillati</taxon>
        <taxon>Bacillota</taxon>
        <taxon>Clostridia</taxon>
        <taxon>Halanaerobiales</taxon>
        <taxon>Halobacteroidaceae</taxon>
        <taxon>Orenia</taxon>
    </lineage>
</organism>
<evidence type="ECO:0000313" key="1">
    <source>
        <dbReference type="EMBL" id="OCL26381.1"/>
    </source>
</evidence>
<proteinExistence type="predicted"/>
<gene>
    <name evidence="1" type="ORF">U472_10275</name>
</gene>
<dbReference type="EMBL" id="LWDV01000009">
    <property type="protein sequence ID" value="OCL26381.1"/>
    <property type="molecule type" value="Genomic_DNA"/>
</dbReference>
<keyword evidence="2" id="KW-1185">Reference proteome</keyword>
<evidence type="ECO:0008006" key="3">
    <source>
        <dbReference type="Google" id="ProtNLM"/>
    </source>
</evidence>
<dbReference type="Pfam" id="PF07870">
    <property type="entry name" value="DUF1657"/>
    <property type="match status" value="1"/>
</dbReference>
<dbReference type="OrthoDB" id="2902550at2"/>
<reference evidence="2" key="1">
    <citation type="submission" date="2016-07" db="EMBL/GenBank/DDBJ databases">
        <authorList>
            <person name="Florea S."/>
            <person name="Webb J.S."/>
            <person name="Jaromczyk J."/>
            <person name="Schardl C.L."/>
        </authorList>
    </citation>
    <scope>NUCLEOTIDE SEQUENCE [LARGE SCALE GENOMIC DNA]</scope>
    <source>
        <strain evidence="2">Z6</strain>
    </source>
</reference>
<dbReference type="InterPro" id="IPR012452">
    <property type="entry name" value="DUF1657"/>
</dbReference>